<evidence type="ECO:0000259" key="5">
    <source>
        <dbReference type="SMART" id="SM00479"/>
    </source>
</evidence>
<feature type="region of interest" description="Disordered" evidence="4">
    <location>
        <begin position="333"/>
        <end position="362"/>
    </location>
</feature>
<dbReference type="SUPFAM" id="SSF53098">
    <property type="entry name" value="Ribonuclease H-like"/>
    <property type="match status" value="1"/>
</dbReference>
<evidence type="ECO:0000313" key="7">
    <source>
        <dbReference type="Proteomes" id="UP000672032"/>
    </source>
</evidence>
<dbReference type="InterPro" id="IPR013520">
    <property type="entry name" value="Ribonucl_H"/>
</dbReference>
<name>A0A8A3PI53_9HELO</name>
<keyword evidence="3" id="KW-0269">Exonuclease</keyword>
<dbReference type="Pfam" id="PF00929">
    <property type="entry name" value="RNase_T"/>
    <property type="match status" value="1"/>
</dbReference>
<keyword evidence="7" id="KW-1185">Reference proteome</keyword>
<dbReference type="InterPro" id="IPR047021">
    <property type="entry name" value="REXO1/3/4-like"/>
</dbReference>
<dbReference type="InterPro" id="IPR012337">
    <property type="entry name" value="RNaseH-like_sf"/>
</dbReference>
<dbReference type="PANTHER" id="PTHR12801">
    <property type="entry name" value="RNA EXONUCLEASE REXO1 / RECO3 FAMILY MEMBER-RELATED"/>
    <property type="match status" value="1"/>
</dbReference>
<proteinExistence type="predicted"/>
<evidence type="ECO:0000256" key="3">
    <source>
        <dbReference type="ARBA" id="ARBA00022839"/>
    </source>
</evidence>
<feature type="domain" description="Exonuclease" evidence="5">
    <location>
        <begin position="139"/>
        <end position="308"/>
    </location>
</feature>
<evidence type="ECO:0000256" key="1">
    <source>
        <dbReference type="ARBA" id="ARBA00022722"/>
    </source>
</evidence>
<keyword evidence="2" id="KW-0378">Hydrolase</keyword>
<dbReference type="AlphaFoldDB" id="A0A8A3PI53"/>
<dbReference type="Proteomes" id="UP000672032">
    <property type="component" value="Chromosome 5"/>
</dbReference>
<protein>
    <recommendedName>
        <fullName evidence="5">Exonuclease domain-containing protein</fullName>
    </recommendedName>
</protein>
<sequence length="362" mass="41341">MQKVTSEETGSPWSMFHVSEQMMVLDALSTHCHTMEDLQSSNYIVKGYDKRDYVDAGKCKHCNVAQLKAEPEKPCQFHPFKRNKWNVNKPYKCCWLTGTEPGAQGCRTSATHDFQPTFRSIRHRDFQQTPSPSGQLKCRAVVLDCEMAGVVGGGPGEPILLCVADYATGAVILNRYIYPRKTINAMRSSVHGISKKTLSDALAQGEVLDGWQGARSELWKYIDADTILVGHALENDLDALRIIHHRVVDSAILSRKEVGGGRFWGLQALCSELVNLDIRKNKHGIHDCLEDVLATREVVLCCTRNKEIFRIWTEGKKIEQRRLMKKREEELKKKREEKLKIQDQQKETERKEKQARNIKYSK</sequence>
<organism evidence="6 7">
    <name type="scientific">Monilinia vaccinii-corymbosi</name>
    <dbReference type="NCBI Taxonomy" id="61207"/>
    <lineage>
        <taxon>Eukaryota</taxon>
        <taxon>Fungi</taxon>
        <taxon>Dikarya</taxon>
        <taxon>Ascomycota</taxon>
        <taxon>Pezizomycotina</taxon>
        <taxon>Leotiomycetes</taxon>
        <taxon>Helotiales</taxon>
        <taxon>Sclerotiniaceae</taxon>
        <taxon>Monilinia</taxon>
    </lineage>
</organism>
<accession>A0A8A3PI53</accession>
<feature type="compositionally biased region" description="Basic and acidic residues" evidence="4">
    <location>
        <begin position="333"/>
        <end position="355"/>
    </location>
</feature>
<dbReference type="SMART" id="SM00479">
    <property type="entry name" value="EXOIII"/>
    <property type="match status" value="1"/>
</dbReference>
<dbReference type="InterPro" id="IPR036397">
    <property type="entry name" value="RNaseH_sf"/>
</dbReference>
<dbReference type="GO" id="GO:0006364">
    <property type="term" value="P:rRNA processing"/>
    <property type="evidence" value="ECO:0007669"/>
    <property type="project" value="TreeGrafter"/>
</dbReference>
<dbReference type="GO" id="GO:0005634">
    <property type="term" value="C:nucleus"/>
    <property type="evidence" value="ECO:0007669"/>
    <property type="project" value="TreeGrafter"/>
</dbReference>
<dbReference type="GO" id="GO:0000027">
    <property type="term" value="P:ribosomal large subunit assembly"/>
    <property type="evidence" value="ECO:0007669"/>
    <property type="project" value="TreeGrafter"/>
</dbReference>
<dbReference type="CDD" id="cd06137">
    <property type="entry name" value="DEDDh_RNase"/>
    <property type="match status" value="1"/>
</dbReference>
<evidence type="ECO:0000313" key="6">
    <source>
        <dbReference type="EMBL" id="QSZ34646.1"/>
    </source>
</evidence>
<dbReference type="Gene3D" id="3.30.420.10">
    <property type="entry name" value="Ribonuclease H-like superfamily/Ribonuclease H"/>
    <property type="match status" value="1"/>
</dbReference>
<dbReference type="GO" id="GO:0003676">
    <property type="term" value="F:nucleic acid binding"/>
    <property type="evidence" value="ECO:0007669"/>
    <property type="project" value="InterPro"/>
</dbReference>
<dbReference type="EMBL" id="CP063409">
    <property type="protein sequence ID" value="QSZ34646.1"/>
    <property type="molecule type" value="Genomic_DNA"/>
</dbReference>
<dbReference type="OrthoDB" id="16516at2759"/>
<gene>
    <name evidence="6" type="ORF">DSL72_007500</name>
</gene>
<dbReference type="PANTHER" id="PTHR12801:SF114">
    <property type="entry name" value="EXONUCLEASE, PUTATIVE (AFU_ORTHOLOGUE AFUA_7G00870)-RELATED"/>
    <property type="match status" value="1"/>
</dbReference>
<evidence type="ECO:0000256" key="4">
    <source>
        <dbReference type="SAM" id="MobiDB-lite"/>
    </source>
</evidence>
<keyword evidence="1" id="KW-0540">Nuclease</keyword>
<reference evidence="6" key="1">
    <citation type="submission" date="2020-10" db="EMBL/GenBank/DDBJ databases">
        <title>Genome Sequence of Monilinia vaccinii-corymbosi Sheds Light on Mummy Berry Disease Infection of Blueberry and Mating Type.</title>
        <authorList>
            <person name="Yow A.G."/>
            <person name="Zhang Y."/>
            <person name="Bansal K."/>
            <person name="Eacker S.M."/>
            <person name="Sullivan S."/>
            <person name="Liachko I."/>
            <person name="Cubeta M.A."/>
            <person name="Rollins J.A."/>
            <person name="Ashrafi H."/>
        </authorList>
    </citation>
    <scope>NUCLEOTIDE SEQUENCE</scope>
    <source>
        <strain evidence="6">RL-1</strain>
    </source>
</reference>
<dbReference type="GO" id="GO:0004527">
    <property type="term" value="F:exonuclease activity"/>
    <property type="evidence" value="ECO:0007669"/>
    <property type="project" value="UniProtKB-KW"/>
</dbReference>
<evidence type="ECO:0000256" key="2">
    <source>
        <dbReference type="ARBA" id="ARBA00022801"/>
    </source>
</evidence>